<dbReference type="NCBIfam" id="NF008121">
    <property type="entry name" value="PRK10869.1"/>
    <property type="match status" value="1"/>
</dbReference>
<sequence>MLVGLSIHNVVLIERLELAFAPGLTVLTGETGAGKSILLDALGLALGARAESGLVRKGAAQAMVAAAFQLAQDHAVQRLLEEQGIAAEDNLILRRQVGSDGRSRAFVNDQPVSVAFLKTLGEHLIEIEGQFETHGLLDPANHRDLLDGFGGHRALLEATAAAHRAWRAAEDALAEAEAALAQARSDEEYLRHAVAELELIAPQPEEEARLAQERQVLMAGAQVIEAIGAAHQDLAGDRGADRTLIAAERRLQRVADRLGDALGSELAAIAGCLDRAGVELREAIAGLQSLQQALDADPARLERVEERLHALRDLARKHRIRADDLPAHLAELTARLQLIDGRSGDLAALQKQAAETRGAYVRAALALTEARGKAARALDQAVARELAPLKLDKARFVTRIQPLPEMQWGEAGQERAAFEVATNPGAEPGPIQRIASGGELARFMLALKVSLARAQPVPTLVFDEVDAGIGGATAAAVGERLKRLAGQVQVLVITHSPQVAALGAQHWRVEKKVAKGATSTSVATLSAEARREEIARMLSGATISDEARAAADKLLKGAA</sequence>
<evidence type="ECO:0000256" key="8">
    <source>
        <dbReference type="ARBA" id="ARBA00033408"/>
    </source>
</evidence>
<dbReference type="NCBIfam" id="TIGR00634">
    <property type="entry name" value="recN"/>
    <property type="match status" value="1"/>
</dbReference>
<dbReference type="CDD" id="cd03241">
    <property type="entry name" value="ABC_RecN"/>
    <property type="match status" value="1"/>
</dbReference>
<dbReference type="InterPro" id="IPR003395">
    <property type="entry name" value="RecF/RecN/SMC_N"/>
</dbReference>
<dbReference type="GO" id="GO:0006310">
    <property type="term" value="P:DNA recombination"/>
    <property type="evidence" value="ECO:0007669"/>
    <property type="project" value="InterPro"/>
</dbReference>
<dbReference type="Proteomes" id="UP000295783">
    <property type="component" value="Unassembled WGS sequence"/>
</dbReference>
<dbReference type="PANTHER" id="PTHR11059:SF0">
    <property type="entry name" value="DNA REPAIR PROTEIN RECN"/>
    <property type="match status" value="1"/>
</dbReference>
<dbReference type="PIRSF" id="PIRSF003128">
    <property type="entry name" value="RecN"/>
    <property type="match status" value="1"/>
</dbReference>
<comment type="similarity">
    <text evidence="2 9">Belongs to the RecN family.</text>
</comment>
<dbReference type="GO" id="GO:0009432">
    <property type="term" value="P:SOS response"/>
    <property type="evidence" value="ECO:0007669"/>
    <property type="project" value="TreeGrafter"/>
</dbReference>
<keyword evidence="7 9" id="KW-0234">DNA repair</keyword>
<organism evidence="11 12">
    <name type="scientific">Dongia mobilis</name>
    <dbReference type="NCBI Taxonomy" id="578943"/>
    <lineage>
        <taxon>Bacteria</taxon>
        <taxon>Pseudomonadati</taxon>
        <taxon>Pseudomonadota</taxon>
        <taxon>Alphaproteobacteria</taxon>
        <taxon>Rhodospirillales</taxon>
        <taxon>Dongiaceae</taxon>
        <taxon>Dongia</taxon>
    </lineage>
</organism>
<dbReference type="PANTHER" id="PTHR11059">
    <property type="entry name" value="DNA REPAIR PROTEIN RECN"/>
    <property type="match status" value="1"/>
</dbReference>
<evidence type="ECO:0000256" key="4">
    <source>
        <dbReference type="ARBA" id="ARBA00022741"/>
    </source>
</evidence>
<evidence type="ECO:0000259" key="10">
    <source>
        <dbReference type="Pfam" id="PF02463"/>
    </source>
</evidence>
<evidence type="ECO:0000256" key="2">
    <source>
        <dbReference type="ARBA" id="ARBA00009441"/>
    </source>
</evidence>
<accession>A0A4R6WQV0</accession>
<keyword evidence="4" id="KW-0547">Nucleotide-binding</keyword>
<dbReference type="Pfam" id="PF02463">
    <property type="entry name" value="SMC_N"/>
    <property type="match status" value="1"/>
</dbReference>
<gene>
    <name evidence="11" type="ORF">A8950_0517</name>
</gene>
<evidence type="ECO:0000256" key="6">
    <source>
        <dbReference type="ARBA" id="ARBA00022840"/>
    </source>
</evidence>
<dbReference type="GO" id="GO:0006281">
    <property type="term" value="P:DNA repair"/>
    <property type="evidence" value="ECO:0007669"/>
    <property type="project" value="UniProtKB-KW"/>
</dbReference>
<dbReference type="SUPFAM" id="SSF52540">
    <property type="entry name" value="P-loop containing nucleoside triphosphate hydrolases"/>
    <property type="match status" value="2"/>
</dbReference>
<comment type="function">
    <text evidence="1 9">May be involved in recombinational repair of damaged DNA.</text>
</comment>
<dbReference type="InterPro" id="IPR027417">
    <property type="entry name" value="P-loop_NTPase"/>
</dbReference>
<evidence type="ECO:0000256" key="5">
    <source>
        <dbReference type="ARBA" id="ARBA00022763"/>
    </source>
</evidence>
<evidence type="ECO:0000313" key="11">
    <source>
        <dbReference type="EMBL" id="TDQ83972.1"/>
    </source>
</evidence>
<dbReference type="Gene3D" id="3.40.50.300">
    <property type="entry name" value="P-loop containing nucleotide triphosphate hydrolases"/>
    <property type="match status" value="2"/>
</dbReference>
<evidence type="ECO:0000256" key="9">
    <source>
        <dbReference type="PIRNR" id="PIRNR003128"/>
    </source>
</evidence>
<reference evidence="11 12" key="1">
    <citation type="submission" date="2019-03" db="EMBL/GenBank/DDBJ databases">
        <title>Genomic Encyclopedia of Type Strains, Phase III (KMG-III): the genomes of soil and plant-associated and newly described type strains.</title>
        <authorList>
            <person name="Whitman W."/>
        </authorList>
    </citation>
    <scope>NUCLEOTIDE SEQUENCE [LARGE SCALE GENOMIC DNA]</scope>
    <source>
        <strain evidence="11 12">CGMCC 1.7660</strain>
    </source>
</reference>
<keyword evidence="12" id="KW-1185">Reference proteome</keyword>
<dbReference type="GO" id="GO:0005524">
    <property type="term" value="F:ATP binding"/>
    <property type="evidence" value="ECO:0007669"/>
    <property type="project" value="UniProtKB-KW"/>
</dbReference>
<evidence type="ECO:0000256" key="7">
    <source>
        <dbReference type="ARBA" id="ARBA00023204"/>
    </source>
</evidence>
<dbReference type="InterPro" id="IPR004604">
    <property type="entry name" value="DNA_recomb/repair_RecN"/>
</dbReference>
<evidence type="ECO:0000313" key="12">
    <source>
        <dbReference type="Proteomes" id="UP000295783"/>
    </source>
</evidence>
<dbReference type="EMBL" id="SNYW01000006">
    <property type="protein sequence ID" value="TDQ83972.1"/>
    <property type="molecule type" value="Genomic_DNA"/>
</dbReference>
<feature type="domain" description="RecF/RecN/SMC N-terminal" evidence="10">
    <location>
        <begin position="14"/>
        <end position="511"/>
    </location>
</feature>
<dbReference type="GO" id="GO:0043590">
    <property type="term" value="C:bacterial nucleoid"/>
    <property type="evidence" value="ECO:0007669"/>
    <property type="project" value="TreeGrafter"/>
</dbReference>
<evidence type="ECO:0000256" key="3">
    <source>
        <dbReference type="ARBA" id="ARBA00021315"/>
    </source>
</evidence>
<comment type="caution">
    <text evidence="11">The sequence shown here is derived from an EMBL/GenBank/DDBJ whole genome shotgun (WGS) entry which is preliminary data.</text>
</comment>
<keyword evidence="5 9" id="KW-0227">DNA damage</keyword>
<protein>
    <recommendedName>
        <fullName evidence="3 9">DNA repair protein RecN</fullName>
    </recommendedName>
    <alternativeName>
        <fullName evidence="8 9">Recombination protein N</fullName>
    </alternativeName>
</protein>
<dbReference type="FunFam" id="3.40.50.300:FF:000356">
    <property type="entry name" value="DNA repair protein RecN"/>
    <property type="match status" value="1"/>
</dbReference>
<dbReference type="OrthoDB" id="9806954at2"/>
<proteinExistence type="inferred from homology"/>
<name>A0A4R6WQV0_9PROT</name>
<dbReference type="AlphaFoldDB" id="A0A4R6WQV0"/>
<evidence type="ECO:0000256" key="1">
    <source>
        <dbReference type="ARBA" id="ARBA00003618"/>
    </source>
</evidence>
<keyword evidence="6" id="KW-0067">ATP-binding</keyword>
<dbReference type="RefSeq" id="WP_133612043.1">
    <property type="nucleotide sequence ID" value="NZ_SNYW01000006.1"/>
</dbReference>
<dbReference type="FunFam" id="3.40.50.300:FF:000319">
    <property type="entry name" value="DNA repair protein RecN"/>
    <property type="match status" value="1"/>
</dbReference>